<dbReference type="Pfam" id="PF00005">
    <property type="entry name" value="ABC_tran"/>
    <property type="match status" value="1"/>
</dbReference>
<dbReference type="InterPro" id="IPR027417">
    <property type="entry name" value="P-loop_NTPase"/>
</dbReference>
<keyword evidence="6" id="KW-1185">Reference proteome</keyword>
<evidence type="ECO:0000313" key="5">
    <source>
        <dbReference type="EMBL" id="WXL28852.1"/>
    </source>
</evidence>
<evidence type="ECO:0000313" key="6">
    <source>
        <dbReference type="Proteomes" id="UP001477443"/>
    </source>
</evidence>
<keyword evidence="1" id="KW-0813">Transport</keyword>
<evidence type="ECO:0000256" key="2">
    <source>
        <dbReference type="ARBA" id="ARBA00022741"/>
    </source>
</evidence>
<accession>A0ABZ2RQU9</accession>
<dbReference type="InterPro" id="IPR051782">
    <property type="entry name" value="ABC_Transporter_VariousFunc"/>
</dbReference>
<evidence type="ECO:0000256" key="3">
    <source>
        <dbReference type="ARBA" id="ARBA00022840"/>
    </source>
</evidence>
<keyword evidence="3 5" id="KW-0067">ATP-binding</keyword>
<dbReference type="Gene3D" id="3.40.50.300">
    <property type="entry name" value="P-loop containing nucleotide triphosphate hydrolases"/>
    <property type="match status" value="1"/>
</dbReference>
<dbReference type="EMBL" id="CP148067">
    <property type="protein sequence ID" value="WXL28852.1"/>
    <property type="molecule type" value="Genomic_DNA"/>
</dbReference>
<name>A0ABZ2RQU9_9BACT</name>
<dbReference type="Proteomes" id="UP001477443">
    <property type="component" value="Chromosome"/>
</dbReference>
<dbReference type="InterPro" id="IPR017871">
    <property type="entry name" value="ABC_transporter-like_CS"/>
</dbReference>
<sequence>MSKILEVNNLTKIYDKNNRGIHSLNFHVNSGDFHAFIGENGSGKTTTIKSIIGAYYKYDGEILIDGLSNKNPQSKSLIGYVPESAIFPKELTVYEYLKCFALLSNLESEKVESKIDSLLKKFGISQLKKQKPYNFSSGQKKKVLLIQALLNDPKILILDEPSSFLDPTSRFELFKTLNELKQQGTTIFISTHVLSEVDRYCDSLTLIHDGQIKYNGAKYNSLEQIFYEKVIAN</sequence>
<dbReference type="PANTHER" id="PTHR42939:SF1">
    <property type="entry name" value="ABC TRANSPORTER ATP-BINDING PROTEIN ALBC-RELATED"/>
    <property type="match status" value="1"/>
</dbReference>
<proteinExistence type="predicted"/>
<reference evidence="5" key="1">
    <citation type="submission" date="2024-03" db="EMBL/GenBank/DDBJ databases">
        <title>Complete genome sequence of Mycoplasma felifaucium Z921 isolated from the trachea of a cheetah.</title>
        <authorList>
            <person name="Spergser J."/>
        </authorList>
    </citation>
    <scope>NUCLEOTIDE SEQUENCE [LARGE SCALE GENOMIC DNA]</scope>
    <source>
        <strain evidence="5">Z921</strain>
    </source>
</reference>
<evidence type="ECO:0000256" key="1">
    <source>
        <dbReference type="ARBA" id="ARBA00022448"/>
    </source>
</evidence>
<protein>
    <submittedName>
        <fullName evidence="5">ABC transporter ATP-binding protein</fullName>
    </submittedName>
</protein>
<dbReference type="PROSITE" id="PS50893">
    <property type="entry name" value="ABC_TRANSPORTER_2"/>
    <property type="match status" value="1"/>
</dbReference>
<dbReference type="CDD" id="cd03230">
    <property type="entry name" value="ABC_DR_subfamily_A"/>
    <property type="match status" value="1"/>
</dbReference>
<dbReference type="RefSeq" id="WP_027334854.1">
    <property type="nucleotide sequence ID" value="NZ_CP148067.1"/>
</dbReference>
<dbReference type="PANTHER" id="PTHR42939">
    <property type="entry name" value="ABC TRANSPORTER ATP-BINDING PROTEIN ALBC-RELATED"/>
    <property type="match status" value="1"/>
</dbReference>
<gene>
    <name evidence="5" type="ORF">WG617_02350</name>
</gene>
<dbReference type="PROSITE" id="PS00211">
    <property type="entry name" value="ABC_TRANSPORTER_1"/>
    <property type="match status" value="1"/>
</dbReference>
<evidence type="ECO:0000259" key="4">
    <source>
        <dbReference type="PROSITE" id="PS50893"/>
    </source>
</evidence>
<dbReference type="InterPro" id="IPR003593">
    <property type="entry name" value="AAA+_ATPase"/>
</dbReference>
<dbReference type="GO" id="GO:0005524">
    <property type="term" value="F:ATP binding"/>
    <property type="evidence" value="ECO:0007669"/>
    <property type="project" value="UniProtKB-KW"/>
</dbReference>
<dbReference type="SMART" id="SM00382">
    <property type="entry name" value="AAA"/>
    <property type="match status" value="1"/>
</dbReference>
<keyword evidence="2" id="KW-0547">Nucleotide-binding</keyword>
<dbReference type="SUPFAM" id="SSF52540">
    <property type="entry name" value="P-loop containing nucleoside triphosphate hydrolases"/>
    <property type="match status" value="1"/>
</dbReference>
<dbReference type="InterPro" id="IPR003439">
    <property type="entry name" value="ABC_transporter-like_ATP-bd"/>
</dbReference>
<organism evidence="5 6">
    <name type="scientific">Mycoplasmopsis felifaucium</name>
    <dbReference type="NCBI Taxonomy" id="35768"/>
    <lineage>
        <taxon>Bacteria</taxon>
        <taxon>Bacillati</taxon>
        <taxon>Mycoplasmatota</taxon>
        <taxon>Mycoplasmoidales</taxon>
        <taxon>Metamycoplasmataceae</taxon>
        <taxon>Mycoplasmopsis</taxon>
    </lineage>
</organism>
<feature type="domain" description="ABC transporter" evidence="4">
    <location>
        <begin position="5"/>
        <end position="232"/>
    </location>
</feature>